<dbReference type="InterPro" id="IPR036188">
    <property type="entry name" value="FAD/NAD-bd_sf"/>
</dbReference>
<name>A0ABV6YUV7_UNCC1</name>
<dbReference type="SUPFAM" id="SSF51905">
    <property type="entry name" value="FAD/NAD(P)-binding domain"/>
    <property type="match status" value="1"/>
</dbReference>
<dbReference type="InterPro" id="IPR023753">
    <property type="entry name" value="FAD/NAD-binding_dom"/>
</dbReference>
<proteinExistence type="predicted"/>
<dbReference type="CDD" id="cd00729">
    <property type="entry name" value="rubredoxin_SM"/>
    <property type="match status" value="2"/>
</dbReference>
<dbReference type="InterPro" id="IPR016156">
    <property type="entry name" value="FAD/NAD-linked_Rdtase_dimer_sf"/>
</dbReference>
<dbReference type="InterPro" id="IPR048574">
    <property type="entry name" value="RUBY_RBDX"/>
</dbReference>
<dbReference type="InterPro" id="IPR041575">
    <property type="entry name" value="Rubredoxin_C"/>
</dbReference>
<feature type="domain" description="Rubredoxin-like" evidence="4">
    <location>
        <begin position="4"/>
        <end position="38"/>
    </location>
</feature>
<dbReference type="Gene3D" id="3.30.390.30">
    <property type="match status" value="1"/>
</dbReference>
<dbReference type="SUPFAM" id="SSF57802">
    <property type="entry name" value="Rubredoxin-like"/>
    <property type="match status" value="2"/>
</dbReference>
<dbReference type="Gene3D" id="3.50.50.60">
    <property type="entry name" value="FAD/NAD(P)-binding domain"/>
    <property type="match status" value="2"/>
</dbReference>
<evidence type="ECO:0000313" key="6">
    <source>
        <dbReference type="Proteomes" id="UP001594351"/>
    </source>
</evidence>
<accession>A0ABV6YUV7</accession>
<protein>
    <submittedName>
        <fullName evidence="5">FAD-dependent oxidoreductase</fullName>
    </submittedName>
</protein>
<dbReference type="InterPro" id="IPR024934">
    <property type="entry name" value="Rubredoxin-like_dom"/>
</dbReference>
<dbReference type="PANTHER" id="PTHR43429:SF3">
    <property type="entry name" value="NITRITE REDUCTASE [NAD(P)H]"/>
    <property type="match status" value="1"/>
</dbReference>
<dbReference type="InterPro" id="IPR050260">
    <property type="entry name" value="FAD-bd_OxRdtase"/>
</dbReference>
<dbReference type="PRINTS" id="PR00368">
    <property type="entry name" value="FADPNR"/>
</dbReference>
<evidence type="ECO:0000313" key="5">
    <source>
        <dbReference type="EMBL" id="MFC1849959.1"/>
    </source>
</evidence>
<organism evidence="5 6">
    <name type="scientific">candidate division CSSED10-310 bacterium</name>
    <dbReference type="NCBI Taxonomy" id="2855610"/>
    <lineage>
        <taxon>Bacteria</taxon>
        <taxon>Bacteria division CSSED10-310</taxon>
    </lineage>
</organism>
<dbReference type="Pfam" id="PF18267">
    <property type="entry name" value="Rubredoxin_C"/>
    <property type="match status" value="1"/>
</dbReference>
<comment type="caution">
    <text evidence="5">The sequence shown here is derived from an EMBL/GenBank/DDBJ whole genome shotgun (WGS) entry which is preliminary data.</text>
</comment>
<comment type="cofactor">
    <cofactor evidence="1">
        <name>FAD</name>
        <dbReference type="ChEBI" id="CHEBI:57692"/>
    </cofactor>
</comment>
<dbReference type="Pfam" id="PF07992">
    <property type="entry name" value="Pyr_redox_2"/>
    <property type="match status" value="1"/>
</dbReference>
<dbReference type="PANTHER" id="PTHR43429">
    <property type="entry name" value="PYRIDINE NUCLEOTIDE-DISULFIDE OXIDOREDUCTASE DOMAIN-CONTAINING"/>
    <property type="match status" value="1"/>
</dbReference>
<dbReference type="Proteomes" id="UP001594351">
    <property type="component" value="Unassembled WGS sequence"/>
</dbReference>
<feature type="domain" description="Rubredoxin-like" evidence="4">
    <location>
        <begin position="50"/>
        <end position="84"/>
    </location>
</feature>
<sequence>MTKMKTWKCEVCGYIHQGEEPPETCPICGVDREMFSLMEAVSVTAAPEGSSVWRCTICDYVHQGEKPPAKCPICGAEASLFEPKKVKSVEETDSMAGKQIVILGAGIAGLTAAENARFTSPDADITLVSKESGLPYYRLNLTRYLASEVPEEGLIMQPESWFSEKKIVLLENEAKKIDRQQKRLIMLDKQELSYDRLILANGSHPFVPPIPGITRDGVAVLRTVNNARKILQLARSGASCICIGGGLLGLETSGALSRQGVEVTVLEGFKWLLPRQLTEPAGLLLQDHVEKLGLTVRCGVQVKEIVGDEGVSGVRLTDGTEIQADFVILAAGVRPNSYLARQCQLKVKNGVLVDDLMSTSDPNIFAAGDVAEHRGLLYGIWPASYSQGMVAGINAAGGYAEFQGIPPSNRLKVLDVDVFSIGQIQANDASIQFYEEKTAETYQCLLCRDGRLIGANLYGDTSLAGPIKEAIENSIQIPELSEILEKFPSLADMYKRTYGS</sequence>
<dbReference type="Gene3D" id="2.20.28.10">
    <property type="match status" value="2"/>
</dbReference>
<evidence type="ECO:0000256" key="3">
    <source>
        <dbReference type="ARBA" id="ARBA00022827"/>
    </source>
</evidence>
<dbReference type="EMBL" id="JBHPBY010000068">
    <property type="protein sequence ID" value="MFC1849959.1"/>
    <property type="molecule type" value="Genomic_DNA"/>
</dbReference>
<dbReference type="PROSITE" id="PS50903">
    <property type="entry name" value="RUBREDOXIN_LIKE"/>
    <property type="match status" value="2"/>
</dbReference>
<evidence type="ECO:0000256" key="1">
    <source>
        <dbReference type="ARBA" id="ARBA00001974"/>
    </source>
</evidence>
<reference evidence="5 6" key="1">
    <citation type="submission" date="2024-09" db="EMBL/GenBank/DDBJ databases">
        <title>Laminarin stimulates single cell rates of sulfate reduction while oxygen inhibits transcriptomic activity in coastal marine sediment.</title>
        <authorList>
            <person name="Lindsay M."/>
            <person name="Orcutt B."/>
            <person name="Emerson D."/>
            <person name="Stepanauskas R."/>
            <person name="D'Angelo T."/>
        </authorList>
    </citation>
    <scope>NUCLEOTIDE SEQUENCE [LARGE SCALE GENOMIC DNA]</scope>
    <source>
        <strain evidence="5">SAG AM-311-K15</strain>
    </source>
</reference>
<keyword evidence="2" id="KW-0285">Flavoprotein</keyword>
<gene>
    <name evidence="5" type="ORF">ACFL27_07195</name>
</gene>
<keyword evidence="3" id="KW-0274">FAD</keyword>
<dbReference type="Pfam" id="PF21349">
    <property type="entry name" value="RUBY_RBDX"/>
    <property type="match status" value="2"/>
</dbReference>
<dbReference type="PRINTS" id="PR00411">
    <property type="entry name" value="PNDRDTASEI"/>
</dbReference>
<evidence type="ECO:0000259" key="4">
    <source>
        <dbReference type="PROSITE" id="PS50903"/>
    </source>
</evidence>
<evidence type="ECO:0000256" key="2">
    <source>
        <dbReference type="ARBA" id="ARBA00022630"/>
    </source>
</evidence>
<keyword evidence="6" id="KW-1185">Reference proteome</keyword>